<dbReference type="PANTHER" id="PTHR45266">
    <property type="entry name" value="OXALOACETATE DECARBOXYLASE ALPHA CHAIN"/>
    <property type="match status" value="1"/>
</dbReference>
<dbReference type="InterPro" id="IPR050709">
    <property type="entry name" value="Biotin_Carboxyl_Carrier/Decarb"/>
</dbReference>
<evidence type="ECO:0000256" key="1">
    <source>
        <dbReference type="ARBA" id="ARBA00023267"/>
    </source>
</evidence>
<dbReference type="PROSITE" id="PS00188">
    <property type="entry name" value="BIOTIN"/>
    <property type="match status" value="1"/>
</dbReference>
<feature type="compositionally biased region" description="Low complexity" evidence="2">
    <location>
        <begin position="36"/>
        <end position="55"/>
    </location>
</feature>
<dbReference type="Gene3D" id="2.40.50.100">
    <property type="match status" value="1"/>
</dbReference>
<sequence length="143" mass="15035">MRKFIITVNGKSYEVEVEELSTQTASAVTQPTPVVTAAQTSQPAAQPASQAAAAPKQEKAAEQKQASQPIPSGAELVKAPMPGTILDVKVNVGDEVKRGQVLLILEAMKMENEIMAPRDGKVVSIQVSKGASVNTDDVLVALQ</sequence>
<dbReference type="CDD" id="cd06850">
    <property type="entry name" value="biotinyl_domain"/>
    <property type="match status" value="1"/>
</dbReference>
<gene>
    <name evidence="4" type="ORF">SAMN05444406_106105</name>
</gene>
<protein>
    <submittedName>
        <fullName evidence="4">Biotin carboxyl carrier protein</fullName>
    </submittedName>
</protein>
<dbReference type="STRING" id="937334.SAMN05444406_106105"/>
<evidence type="ECO:0000313" key="4">
    <source>
        <dbReference type="EMBL" id="SFP92153.1"/>
    </source>
</evidence>
<dbReference type="FunFam" id="2.40.50.100:FF:000003">
    <property type="entry name" value="Acetyl-CoA carboxylase biotin carboxyl carrier protein"/>
    <property type="match status" value="1"/>
</dbReference>
<proteinExistence type="predicted"/>
<dbReference type="RefSeq" id="WP_092282098.1">
    <property type="nucleotide sequence ID" value="NZ_FOXR01000006.1"/>
</dbReference>
<evidence type="ECO:0000256" key="2">
    <source>
        <dbReference type="SAM" id="MobiDB-lite"/>
    </source>
</evidence>
<dbReference type="Proteomes" id="UP000198577">
    <property type="component" value="Unassembled WGS sequence"/>
</dbReference>
<dbReference type="InterPro" id="IPR011053">
    <property type="entry name" value="Single_hybrid_motif"/>
</dbReference>
<feature type="compositionally biased region" description="Polar residues" evidence="2">
    <location>
        <begin position="24"/>
        <end position="33"/>
    </location>
</feature>
<keyword evidence="1" id="KW-0092">Biotin</keyword>
<dbReference type="PROSITE" id="PS50968">
    <property type="entry name" value="BIOTINYL_LIPOYL"/>
    <property type="match status" value="1"/>
</dbReference>
<dbReference type="SUPFAM" id="SSF51230">
    <property type="entry name" value="Single hybrid motif"/>
    <property type="match status" value="1"/>
</dbReference>
<keyword evidence="5" id="KW-1185">Reference proteome</keyword>
<dbReference type="AlphaFoldDB" id="A0A1I5UA38"/>
<dbReference type="PANTHER" id="PTHR45266:SF3">
    <property type="entry name" value="OXALOACETATE DECARBOXYLASE ALPHA CHAIN"/>
    <property type="match status" value="1"/>
</dbReference>
<dbReference type="InterPro" id="IPR001882">
    <property type="entry name" value="Biotin_BS"/>
</dbReference>
<accession>A0A1I5UA38</accession>
<dbReference type="Pfam" id="PF00364">
    <property type="entry name" value="Biotin_lipoyl"/>
    <property type="match status" value="1"/>
</dbReference>
<reference evidence="4 5" key="1">
    <citation type="submission" date="2016-10" db="EMBL/GenBank/DDBJ databases">
        <authorList>
            <person name="de Groot N.N."/>
        </authorList>
    </citation>
    <scope>NUCLEOTIDE SEQUENCE [LARGE SCALE GENOMIC DNA]</scope>
    <source>
        <strain evidence="4 5">DSM 20678</strain>
    </source>
</reference>
<dbReference type="OrthoDB" id="9812676at2"/>
<feature type="domain" description="Lipoyl-binding" evidence="3">
    <location>
        <begin position="65"/>
        <end position="143"/>
    </location>
</feature>
<organism evidence="4 5">
    <name type="scientific">Caldicoprobacter faecalis</name>
    <dbReference type="NCBI Taxonomy" id="937334"/>
    <lineage>
        <taxon>Bacteria</taxon>
        <taxon>Bacillati</taxon>
        <taxon>Bacillota</taxon>
        <taxon>Clostridia</taxon>
        <taxon>Caldicoprobacterales</taxon>
        <taxon>Caldicoprobacteraceae</taxon>
        <taxon>Caldicoprobacter</taxon>
    </lineage>
</organism>
<feature type="region of interest" description="Disordered" evidence="2">
    <location>
        <begin position="24"/>
        <end position="76"/>
    </location>
</feature>
<dbReference type="EMBL" id="FOXR01000006">
    <property type="protein sequence ID" value="SFP92153.1"/>
    <property type="molecule type" value="Genomic_DNA"/>
</dbReference>
<name>A0A1I5UA38_9FIRM</name>
<evidence type="ECO:0000259" key="3">
    <source>
        <dbReference type="PROSITE" id="PS50968"/>
    </source>
</evidence>
<dbReference type="InterPro" id="IPR000089">
    <property type="entry name" value="Biotin_lipoyl"/>
</dbReference>
<evidence type="ECO:0000313" key="5">
    <source>
        <dbReference type="Proteomes" id="UP000198577"/>
    </source>
</evidence>